<dbReference type="PANTHER" id="PTHR42928:SF5">
    <property type="entry name" value="BLR1237 PROTEIN"/>
    <property type="match status" value="1"/>
</dbReference>
<dbReference type="EMBL" id="AZRA01000002">
    <property type="protein sequence ID" value="KDB54337.1"/>
    <property type="molecule type" value="Genomic_DNA"/>
</dbReference>
<dbReference type="Gene3D" id="3.40.190.150">
    <property type="entry name" value="Bordetella uptake gene, domain 1"/>
    <property type="match status" value="1"/>
</dbReference>
<accession>A0A059KS67</accession>
<proteinExistence type="inferred from homology"/>
<gene>
    <name evidence="3" type="ORF">X805_00670</name>
</gene>
<dbReference type="SUPFAM" id="SSF53850">
    <property type="entry name" value="Periplasmic binding protein-like II"/>
    <property type="match status" value="1"/>
</dbReference>
<feature type="signal peptide" evidence="2">
    <location>
        <begin position="1"/>
        <end position="25"/>
    </location>
</feature>
<keyword evidence="2" id="KW-0732">Signal</keyword>
<comment type="similarity">
    <text evidence="1">Belongs to the UPF0065 (bug) family.</text>
</comment>
<dbReference type="AlphaFoldDB" id="A0A059KS67"/>
<evidence type="ECO:0008006" key="5">
    <source>
        <dbReference type="Google" id="ProtNLM"/>
    </source>
</evidence>
<sequence>MRRRACLNLPALSMLSLWLSPLATVATHAQPQGSEAVWPEREPLRLVVPFPVGGTSDRIGRRVADLLGREIGQRILVDNIGGAGGSVGVAQVLRQPADGYTLILGGIGQNAIAHALPAPPGYDSRRDLIALGLLHVGANVLLVRADSPLRRLEDLIAEARRRPDPIQYAYTPASSGHMAMELLRREAARCPMTQPGCSALPLAGQPYRGGGRLLQDLVDGRVGLLFVNLDSALADLRAGRVRALAVSSARRHPLLPEVPTLAESGLPGFEVLSWSGLMVARGTPAPVIERLEAALRRVMASAEMQRAMQSEGLTLPPAGAEAHAQLLAREITRWQRLVRDGGIMSD</sequence>
<dbReference type="PATRIC" id="fig|1286631.3.peg.67"/>
<dbReference type="PIRSF" id="PIRSF017082">
    <property type="entry name" value="YflP"/>
    <property type="match status" value="1"/>
</dbReference>
<name>A0A059KS67_9BURK</name>
<dbReference type="PANTHER" id="PTHR42928">
    <property type="entry name" value="TRICARBOXYLATE-BINDING PROTEIN"/>
    <property type="match status" value="1"/>
</dbReference>
<evidence type="ECO:0000313" key="4">
    <source>
        <dbReference type="Proteomes" id="UP000026714"/>
    </source>
</evidence>
<dbReference type="Gene3D" id="3.40.190.10">
    <property type="entry name" value="Periplasmic binding protein-like II"/>
    <property type="match status" value="1"/>
</dbReference>
<dbReference type="STRING" id="34103.SAMN05421778_106187"/>
<dbReference type="InterPro" id="IPR042100">
    <property type="entry name" value="Bug_dom1"/>
</dbReference>
<reference evidence="3 4" key="1">
    <citation type="journal article" date="2014" name="FEMS Microbiol. Ecol.">
        <title>Sphaerotilus natans encrusted with nanoball-shaped Fe(III) oxide minerals formed by nitrate-reducing mixotrophic Fe(II) oxidation.</title>
        <authorList>
            <person name="Park S."/>
            <person name="Kim D.H."/>
            <person name="Lee J.H."/>
            <person name="Hur H.G."/>
        </authorList>
    </citation>
    <scope>NUCLEOTIDE SEQUENCE [LARGE SCALE GENOMIC DNA]</scope>
    <source>
        <strain evidence="3 4">DSM 6575</strain>
    </source>
</reference>
<evidence type="ECO:0000256" key="1">
    <source>
        <dbReference type="ARBA" id="ARBA00006987"/>
    </source>
</evidence>
<dbReference type="Pfam" id="PF03401">
    <property type="entry name" value="TctC"/>
    <property type="match status" value="1"/>
</dbReference>
<dbReference type="RefSeq" id="WP_051631387.1">
    <property type="nucleotide sequence ID" value="NZ_AZRA01000002.1"/>
</dbReference>
<evidence type="ECO:0000313" key="3">
    <source>
        <dbReference type="EMBL" id="KDB54337.1"/>
    </source>
</evidence>
<organism evidence="3 4">
    <name type="scientific">Sphaerotilus natans subsp. natans DSM 6575</name>
    <dbReference type="NCBI Taxonomy" id="1286631"/>
    <lineage>
        <taxon>Bacteria</taxon>
        <taxon>Pseudomonadati</taxon>
        <taxon>Pseudomonadota</taxon>
        <taxon>Betaproteobacteria</taxon>
        <taxon>Burkholderiales</taxon>
        <taxon>Sphaerotilaceae</taxon>
        <taxon>Sphaerotilus</taxon>
    </lineage>
</organism>
<comment type="caution">
    <text evidence="3">The sequence shown here is derived from an EMBL/GenBank/DDBJ whole genome shotgun (WGS) entry which is preliminary data.</text>
</comment>
<keyword evidence="4" id="KW-1185">Reference proteome</keyword>
<dbReference type="eggNOG" id="COG3181">
    <property type="taxonomic scope" value="Bacteria"/>
</dbReference>
<feature type="chain" id="PRO_5001576744" description="Tripartite tricarboxylate transporter substrate binding protein" evidence="2">
    <location>
        <begin position="26"/>
        <end position="346"/>
    </location>
</feature>
<evidence type="ECO:0000256" key="2">
    <source>
        <dbReference type="SAM" id="SignalP"/>
    </source>
</evidence>
<dbReference type="InterPro" id="IPR005064">
    <property type="entry name" value="BUG"/>
</dbReference>
<dbReference type="CDD" id="cd07012">
    <property type="entry name" value="PBP2_Bug_TTT"/>
    <property type="match status" value="1"/>
</dbReference>
<dbReference type="Proteomes" id="UP000026714">
    <property type="component" value="Unassembled WGS sequence"/>
</dbReference>
<protein>
    <recommendedName>
        <fullName evidence="5">Tripartite tricarboxylate transporter substrate binding protein</fullName>
    </recommendedName>
</protein>